<dbReference type="InterPro" id="IPR016181">
    <property type="entry name" value="Acyl_CoA_acyltransferase"/>
</dbReference>
<dbReference type="PANTHER" id="PTHR41700">
    <property type="entry name" value="GCN5-RELATED N-ACETYLTRANSFERASE"/>
    <property type="match status" value="1"/>
</dbReference>
<dbReference type="GO" id="GO:0016747">
    <property type="term" value="F:acyltransferase activity, transferring groups other than amino-acyl groups"/>
    <property type="evidence" value="ECO:0007669"/>
    <property type="project" value="InterPro"/>
</dbReference>
<protein>
    <recommendedName>
        <fullName evidence="1">N-acetyltransferase domain-containing protein</fullName>
    </recommendedName>
</protein>
<proteinExistence type="predicted"/>
<dbReference type="AlphaFoldDB" id="A0A9W6HQT3"/>
<dbReference type="Proteomes" id="UP001142325">
    <property type="component" value="Unassembled WGS sequence"/>
</dbReference>
<name>A0A9W6HQT3_9MICO</name>
<evidence type="ECO:0000313" key="3">
    <source>
        <dbReference type="Proteomes" id="UP001142325"/>
    </source>
</evidence>
<dbReference type="PANTHER" id="PTHR41700:SF1">
    <property type="entry name" value="N-ACETYLTRANSFERASE DOMAIN-CONTAINING PROTEIN"/>
    <property type="match status" value="1"/>
</dbReference>
<evidence type="ECO:0000259" key="1">
    <source>
        <dbReference type="PROSITE" id="PS51186"/>
    </source>
</evidence>
<accession>A0A9W6HQT3</accession>
<gene>
    <name evidence="2" type="ORF">GCM10017596_04300</name>
</gene>
<feature type="domain" description="N-acetyltransferase" evidence="1">
    <location>
        <begin position="5"/>
        <end position="151"/>
    </location>
</feature>
<keyword evidence="3" id="KW-1185">Reference proteome</keyword>
<reference evidence="2" key="1">
    <citation type="journal article" date="2014" name="Int. J. Syst. Evol. Microbiol.">
        <title>Complete genome sequence of Corynebacterium casei LMG S-19264T (=DSM 44701T), isolated from a smear-ripened cheese.</title>
        <authorList>
            <consortium name="US DOE Joint Genome Institute (JGI-PGF)"/>
            <person name="Walter F."/>
            <person name="Albersmeier A."/>
            <person name="Kalinowski J."/>
            <person name="Ruckert C."/>
        </authorList>
    </citation>
    <scope>NUCLEOTIDE SEQUENCE</scope>
    <source>
        <strain evidence="2">VKM Ac-1958</strain>
    </source>
</reference>
<dbReference type="PROSITE" id="PS51186">
    <property type="entry name" value="GNAT"/>
    <property type="match status" value="1"/>
</dbReference>
<organism evidence="2 3">
    <name type="scientific">Microbacterium keratanolyticum</name>
    <dbReference type="NCBI Taxonomy" id="67574"/>
    <lineage>
        <taxon>Bacteria</taxon>
        <taxon>Bacillati</taxon>
        <taxon>Actinomycetota</taxon>
        <taxon>Actinomycetes</taxon>
        <taxon>Micrococcales</taxon>
        <taxon>Microbacteriaceae</taxon>
        <taxon>Microbacterium</taxon>
    </lineage>
</organism>
<reference evidence="2" key="2">
    <citation type="submission" date="2023-01" db="EMBL/GenBank/DDBJ databases">
        <authorList>
            <person name="Sun Q."/>
            <person name="Evtushenko L."/>
        </authorList>
    </citation>
    <scope>NUCLEOTIDE SEQUENCE</scope>
    <source>
        <strain evidence="2">VKM Ac-1958</strain>
    </source>
</reference>
<dbReference type="Gene3D" id="3.40.630.30">
    <property type="match status" value="1"/>
</dbReference>
<dbReference type="EMBL" id="BSET01000001">
    <property type="protein sequence ID" value="GLK00715.1"/>
    <property type="molecule type" value="Genomic_DNA"/>
</dbReference>
<dbReference type="InterPro" id="IPR000182">
    <property type="entry name" value="GNAT_dom"/>
</dbReference>
<dbReference type="CDD" id="cd04301">
    <property type="entry name" value="NAT_SF"/>
    <property type="match status" value="1"/>
</dbReference>
<dbReference type="InterPro" id="IPR038764">
    <property type="entry name" value="GNAT_N_AcTrfase_prd"/>
</dbReference>
<dbReference type="Pfam" id="PF00583">
    <property type="entry name" value="Acetyltransf_1"/>
    <property type="match status" value="1"/>
</dbReference>
<dbReference type="SUPFAM" id="SSF55729">
    <property type="entry name" value="Acyl-CoA N-acyltransferases (Nat)"/>
    <property type="match status" value="1"/>
</dbReference>
<comment type="caution">
    <text evidence="2">The sequence shown here is derived from an EMBL/GenBank/DDBJ whole genome shotgun (WGS) entry which is preliminary data.</text>
</comment>
<evidence type="ECO:0000313" key="2">
    <source>
        <dbReference type="EMBL" id="GLK00715.1"/>
    </source>
</evidence>
<sequence length="258" mass="28310">MSEQFTVREIDGHENLAALVTVLDRIWGTSPGKTMLDLAMLIALRSGGHYTAAAFVDDEIVGGCIGFHVEPLGDALHSHIAGVIPQYASMGIGRALKGHQREWCLARGIREVRWTFDPLVSRNAHFNLRSLGATPVKYHANYYGEMTDGVNQGDESDRLLVAWPLQGAGRLPEPPEAADAAPLLAKAADGRPVIDTGALDADVVAVQTPADIERMRLENPAAARTWRLALREALPEVVENWESLGFDSAHRYIFRRRN</sequence>
<dbReference type="RefSeq" id="WP_204938413.1">
    <property type="nucleotide sequence ID" value="NZ_BAAAUM010000001.1"/>
</dbReference>